<dbReference type="KEGG" id="abas:ACPOL_3308"/>
<reference evidence="1 2" key="1">
    <citation type="journal article" date="2018" name="Front. Microbiol.">
        <title>Hydrolytic Capabilities as a Key to Environmental Success: Chitinolytic and Cellulolytic Acidobacteria From Acidic Sub-arctic Soils and Boreal Peatlands.</title>
        <authorList>
            <person name="Belova S.E."/>
            <person name="Ravin N.V."/>
            <person name="Pankratov T.A."/>
            <person name="Rakitin A.L."/>
            <person name="Ivanova A.A."/>
            <person name="Beletsky A.V."/>
            <person name="Mardanov A.V."/>
            <person name="Sinninghe Damste J.S."/>
            <person name="Dedysh S.N."/>
        </authorList>
    </citation>
    <scope>NUCLEOTIDE SEQUENCE [LARGE SCALE GENOMIC DNA]</scope>
    <source>
        <strain evidence="1 2">SBC82</strain>
    </source>
</reference>
<gene>
    <name evidence="1" type="ORF">ACPOL_3308</name>
</gene>
<dbReference type="AlphaFoldDB" id="A0A2Z5G0N1"/>
<protein>
    <submittedName>
        <fullName evidence="1">Uncharacterized protein</fullName>
    </submittedName>
</protein>
<sequence>MVLKGELVLTAPGSNATAGIVANSHRLFGHLAGKSTNRPLA</sequence>
<name>A0A2Z5G0N1_9BACT</name>
<dbReference type="Proteomes" id="UP000253606">
    <property type="component" value="Chromosome"/>
</dbReference>
<dbReference type="EMBL" id="CP030840">
    <property type="protein sequence ID" value="AXC12599.1"/>
    <property type="molecule type" value="Genomic_DNA"/>
</dbReference>
<evidence type="ECO:0000313" key="2">
    <source>
        <dbReference type="Proteomes" id="UP000253606"/>
    </source>
</evidence>
<keyword evidence="2" id="KW-1185">Reference proteome</keyword>
<accession>A0A2Z5G0N1</accession>
<evidence type="ECO:0000313" key="1">
    <source>
        <dbReference type="EMBL" id="AXC12599.1"/>
    </source>
</evidence>
<organism evidence="1 2">
    <name type="scientific">Acidisarcina polymorpha</name>
    <dbReference type="NCBI Taxonomy" id="2211140"/>
    <lineage>
        <taxon>Bacteria</taxon>
        <taxon>Pseudomonadati</taxon>
        <taxon>Acidobacteriota</taxon>
        <taxon>Terriglobia</taxon>
        <taxon>Terriglobales</taxon>
        <taxon>Acidobacteriaceae</taxon>
        <taxon>Acidisarcina</taxon>
    </lineage>
</organism>
<proteinExistence type="predicted"/>